<protein>
    <recommendedName>
        <fullName evidence="1">DUF8021 domain-containing protein</fullName>
    </recommendedName>
</protein>
<evidence type="ECO:0000259" key="1">
    <source>
        <dbReference type="Pfam" id="PF26061"/>
    </source>
</evidence>
<organism evidence="2 3">
    <name type="scientific">Aeromicrobium panaciterrae</name>
    <dbReference type="NCBI Taxonomy" id="363861"/>
    <lineage>
        <taxon>Bacteria</taxon>
        <taxon>Bacillati</taxon>
        <taxon>Actinomycetota</taxon>
        <taxon>Actinomycetes</taxon>
        <taxon>Propionibacteriales</taxon>
        <taxon>Nocardioidaceae</taxon>
        <taxon>Aeromicrobium</taxon>
    </lineage>
</organism>
<evidence type="ECO:0000313" key="2">
    <source>
        <dbReference type="EMBL" id="MDR7086356.1"/>
    </source>
</evidence>
<name>A0ABU1UMF3_9ACTN</name>
<proteinExistence type="predicted"/>
<comment type="caution">
    <text evidence="2">The sequence shown here is derived from an EMBL/GenBank/DDBJ whole genome shotgun (WGS) entry which is preliminary data.</text>
</comment>
<keyword evidence="3" id="KW-1185">Reference proteome</keyword>
<gene>
    <name evidence="2" type="ORF">J2X11_001195</name>
</gene>
<feature type="domain" description="DUF8021" evidence="1">
    <location>
        <begin position="4"/>
        <end position="111"/>
    </location>
</feature>
<evidence type="ECO:0000313" key="3">
    <source>
        <dbReference type="Proteomes" id="UP001257739"/>
    </source>
</evidence>
<sequence>MTATDAERIAIADSYLQALLSRDGASVPFHPKAVRKEAGLKTGFSGAHLTRSLTSGPQYKLVKGISEKNFSVDGDNVLVDFLLDSRGVPKPLHVYETFHIPADDPRIRRIDVKFRRPR</sequence>
<dbReference type="Pfam" id="PF26061">
    <property type="entry name" value="DUF8021"/>
    <property type="match status" value="1"/>
</dbReference>
<dbReference type="InterPro" id="IPR058334">
    <property type="entry name" value="DUF8021"/>
</dbReference>
<accession>A0ABU1UMF3</accession>
<reference evidence="2 3" key="1">
    <citation type="submission" date="2023-07" db="EMBL/GenBank/DDBJ databases">
        <title>Sorghum-associated microbial communities from plants grown in Nebraska, USA.</title>
        <authorList>
            <person name="Schachtman D."/>
        </authorList>
    </citation>
    <scope>NUCLEOTIDE SEQUENCE [LARGE SCALE GENOMIC DNA]</scope>
    <source>
        <strain evidence="2 3">BE248</strain>
    </source>
</reference>
<dbReference type="EMBL" id="JAVDWH010000001">
    <property type="protein sequence ID" value="MDR7086356.1"/>
    <property type="molecule type" value="Genomic_DNA"/>
</dbReference>
<dbReference type="Proteomes" id="UP001257739">
    <property type="component" value="Unassembled WGS sequence"/>
</dbReference>
<dbReference type="RefSeq" id="WP_309968021.1">
    <property type="nucleotide sequence ID" value="NZ_JAVDWH010000001.1"/>
</dbReference>